<protein>
    <recommendedName>
        <fullName evidence="3">RCC1-like domain-containing protein</fullName>
    </recommendedName>
</protein>
<keyword evidence="6" id="KW-1185">Reference proteome</keyword>
<feature type="repeat" description="RCC1" evidence="2">
    <location>
        <begin position="12"/>
        <end position="94"/>
    </location>
</feature>
<dbReference type="InterPro" id="IPR000408">
    <property type="entry name" value="Reg_chr_condens"/>
</dbReference>
<sequence>MNGNCKLIESCWKVYSLGSNSSGQLGTGENQDENTLVCCKFSIHSETNKLDSLSQNGFSVFEKIPVPSCMLNVANQKPPIVVGGGNHSLLYWKDLPLLYGCGSYQKNELLIGNTINSFAKGNENKTISLWTMINLPETNGNAELKNKNTIENLIQCDCIHSKMVGVKQISVGWNHTVLLSTTNRVYSTGDNSFGQCGIPLEDTQHKKQNGWIHINFDSVEGFEGAEISKVECGLRHTALLTKNGHVYTWGANSKGQLGLNVNLQEQVAKNRNKPGKNIFSPQKSNISSVFDVSCGRYHTACLTRSSDNQEKLFLNVSGKSHLLAHIQQIGNKNVSVLSPEWDSIDLSPFLVNTDSKPHIISSWDNIFVFGTSMKPSRNDKNTFEIIGFGSNSFNILGNYNIKGDEDVLPCFINPIEEEKCGNGNHKSKHEISSLACGSYHVVAKTTDGKVVCWGWNEHGNCGGDISRNVWPPQQLLTEHLNDCKVCSIGCGYGNTFIISTGHY</sequence>
<dbReference type="SUPFAM" id="SSF50985">
    <property type="entry name" value="RCC1/BLIP-II"/>
    <property type="match status" value="1"/>
</dbReference>
<dbReference type="Gene3D" id="2.130.10.30">
    <property type="entry name" value="Regulator of chromosome condensation 1/beta-lactamase-inhibitor protein II"/>
    <property type="match status" value="2"/>
</dbReference>
<dbReference type="EMBL" id="MBFT01000964">
    <property type="protein sequence ID" value="PVU86116.1"/>
    <property type="molecule type" value="Genomic_DNA"/>
</dbReference>
<dbReference type="InterPro" id="IPR058923">
    <property type="entry name" value="RCC1-like_dom"/>
</dbReference>
<dbReference type="PANTHER" id="PTHR22870">
    <property type="entry name" value="REGULATOR OF CHROMOSOME CONDENSATION"/>
    <property type="match status" value="1"/>
</dbReference>
<evidence type="ECO:0000256" key="1">
    <source>
        <dbReference type="ARBA" id="ARBA00022737"/>
    </source>
</evidence>
<name>A0A2T9Y582_9FUNG</name>
<proteinExistence type="predicted"/>
<feature type="repeat" description="RCC1" evidence="2">
    <location>
        <begin position="183"/>
        <end position="243"/>
    </location>
</feature>
<dbReference type="InterPro" id="IPR051210">
    <property type="entry name" value="Ub_ligase/GEF_domain"/>
</dbReference>
<organism evidence="5 6">
    <name type="scientific">Furculomyces boomerangus</name>
    <dbReference type="NCBI Taxonomy" id="61424"/>
    <lineage>
        <taxon>Eukaryota</taxon>
        <taxon>Fungi</taxon>
        <taxon>Fungi incertae sedis</taxon>
        <taxon>Zoopagomycota</taxon>
        <taxon>Kickxellomycotina</taxon>
        <taxon>Harpellomycetes</taxon>
        <taxon>Harpellales</taxon>
        <taxon>Harpellaceae</taxon>
        <taxon>Furculomyces</taxon>
    </lineage>
</organism>
<dbReference type="PANTHER" id="PTHR22870:SF466">
    <property type="entry name" value="ANKYRIN REPEAT-CONTAINING PROTEIN"/>
    <property type="match status" value="1"/>
</dbReference>
<dbReference type="EMBL" id="MBFT01000735">
    <property type="protein sequence ID" value="PVU87496.1"/>
    <property type="molecule type" value="Genomic_DNA"/>
</dbReference>
<comment type="caution">
    <text evidence="5">The sequence shown here is derived from an EMBL/GenBank/DDBJ whole genome shotgun (WGS) entry which is preliminary data.</text>
</comment>
<accession>A0A2T9Y582</accession>
<dbReference type="STRING" id="61424.A0A2T9Y582"/>
<evidence type="ECO:0000259" key="3">
    <source>
        <dbReference type="Pfam" id="PF25390"/>
    </source>
</evidence>
<dbReference type="InterPro" id="IPR009091">
    <property type="entry name" value="RCC1/BLIP-II"/>
</dbReference>
<feature type="repeat" description="RCC1" evidence="2">
    <location>
        <begin position="244"/>
        <end position="305"/>
    </location>
</feature>
<reference evidence="5 6" key="1">
    <citation type="journal article" date="2018" name="MBio">
        <title>Comparative Genomics Reveals the Core Gene Toolbox for the Fungus-Insect Symbiosis.</title>
        <authorList>
            <person name="Wang Y."/>
            <person name="Stata M."/>
            <person name="Wang W."/>
            <person name="Stajich J.E."/>
            <person name="White M.M."/>
            <person name="Moncalvo J.M."/>
        </authorList>
    </citation>
    <scope>NUCLEOTIDE SEQUENCE [LARGE SCALE GENOMIC DNA]</scope>
    <source>
        <strain evidence="5 6">AUS-77-4</strain>
    </source>
</reference>
<dbReference type="Proteomes" id="UP000245699">
    <property type="component" value="Unassembled WGS sequence"/>
</dbReference>
<feature type="domain" description="RCC1-like" evidence="3">
    <location>
        <begin position="13"/>
        <end position="496"/>
    </location>
</feature>
<gene>
    <name evidence="5" type="ORF">BB559_006016</name>
    <name evidence="4" type="ORF">BB559_006656</name>
</gene>
<feature type="repeat" description="RCC1" evidence="2">
    <location>
        <begin position="448"/>
        <end position="501"/>
    </location>
</feature>
<keyword evidence="1" id="KW-0677">Repeat</keyword>
<evidence type="ECO:0000256" key="2">
    <source>
        <dbReference type="PROSITE-ProRule" id="PRU00235"/>
    </source>
</evidence>
<dbReference type="AlphaFoldDB" id="A0A2T9Y582"/>
<dbReference type="Pfam" id="PF25390">
    <property type="entry name" value="WD40_RLD"/>
    <property type="match status" value="1"/>
</dbReference>
<evidence type="ECO:0000313" key="6">
    <source>
        <dbReference type="Proteomes" id="UP000245699"/>
    </source>
</evidence>
<dbReference type="PROSITE" id="PS50012">
    <property type="entry name" value="RCC1_3"/>
    <property type="match status" value="5"/>
</dbReference>
<evidence type="ECO:0000313" key="4">
    <source>
        <dbReference type="EMBL" id="PVU86116.1"/>
    </source>
</evidence>
<feature type="repeat" description="RCC1" evidence="2">
    <location>
        <begin position="383"/>
        <end position="447"/>
    </location>
</feature>
<dbReference type="OrthoDB" id="5370059at2759"/>
<evidence type="ECO:0000313" key="5">
    <source>
        <dbReference type="EMBL" id="PVU87496.1"/>
    </source>
</evidence>